<dbReference type="KEGG" id="abat:CFX1CAM_1619"/>
<keyword evidence="2" id="KW-1185">Reference proteome</keyword>
<dbReference type="EMBL" id="LT859958">
    <property type="protein sequence ID" value="SMX54684.1"/>
    <property type="molecule type" value="Genomic_DNA"/>
</dbReference>
<protein>
    <submittedName>
        <fullName evidence="1">Uncharacterized protein</fullName>
    </submittedName>
</protein>
<evidence type="ECO:0000313" key="1">
    <source>
        <dbReference type="EMBL" id="SMX54684.1"/>
    </source>
</evidence>
<organism evidence="1 2">
    <name type="scientific">Candidatus Brevifilum fermentans</name>
    <dbReference type="NCBI Taxonomy" id="1986204"/>
    <lineage>
        <taxon>Bacteria</taxon>
        <taxon>Bacillati</taxon>
        <taxon>Chloroflexota</taxon>
        <taxon>Anaerolineae</taxon>
        <taxon>Anaerolineales</taxon>
        <taxon>Anaerolineaceae</taxon>
        <taxon>Candidatus Brevifilum</taxon>
    </lineage>
</organism>
<reference evidence="2" key="1">
    <citation type="submission" date="2017-05" db="EMBL/GenBank/DDBJ databases">
        <authorList>
            <person name="Kirkegaard R."/>
            <person name="Mcilroy J S."/>
        </authorList>
    </citation>
    <scope>NUCLEOTIDE SEQUENCE [LARGE SCALE GENOMIC DNA]</scope>
</reference>
<dbReference type="RefSeq" id="WP_087862511.1">
    <property type="nucleotide sequence ID" value="NZ_LT859958.1"/>
</dbReference>
<proteinExistence type="predicted"/>
<dbReference type="OrthoDB" id="2957541at2"/>
<dbReference type="AlphaFoldDB" id="A0A1Y6K4X8"/>
<accession>A0A1Y6K4X8</accession>
<evidence type="ECO:0000313" key="2">
    <source>
        <dbReference type="Proteomes" id="UP000195514"/>
    </source>
</evidence>
<name>A0A1Y6K4X8_9CHLR</name>
<sequence length="547" mass="60150">MIKKTKLLYLMTLLIIISARLLSPQMPLFSQPAYGQQKYTYHFPLFLKLDPFSSSSSYYITTLNNPHINNLGCQLGTRDKNTPGAQDNVVILAFGYPRCFNSGGYGANLFGYGPATLSDVSNAVKQFALGYYNCTGSDKKSNLVIGVGTSNFPGVADSCATEEMGRAHGAAWSAMVKGLNQWALDLGMFHQVQIYGANDMEIGWNTPSWSRAWLSGFEQVSGNLMLHFGDAAGCPYDDHPNWSCGTSAYPEWTQEDVWYLSYGAPSALPLPLIYLTNGVHAKQWAHLSRYSVLKHGYRMDFSGVFTQWAYCQQFGWCNKTDNTPDMAHQQLTFELSKSPSTAQTILWTTDIRWIMQNEFSNANEGESMEEIKTHPAQERSDSLAFALLEPGLSPTMRASLAAKQYAYQTIAEMAATSMGRAAPKETLSAQIATDSRQIPFQSGIIERGEMLGLPYGTKLNQVWQSITEGGYLQVGAGAAADNLSQGVLYILLTSPDHTRFESTLIEAPAGCASLSILNESNGFLSIQSANGCQLEFDLANWAWSISP</sequence>
<gene>
    <name evidence="1" type="ORF">CFX1CAM_1619</name>
</gene>
<dbReference type="Proteomes" id="UP000195514">
    <property type="component" value="Chromosome I"/>
</dbReference>